<evidence type="ECO:0000313" key="1">
    <source>
        <dbReference type="EMBL" id="TKR62886.1"/>
    </source>
</evidence>
<dbReference type="AlphaFoldDB" id="A0A4U5M2E7"/>
<name>A0A4U5M2E7_STECR</name>
<reference evidence="1 2" key="2">
    <citation type="journal article" date="2019" name="G3 (Bethesda)">
        <title>Hybrid Assembly of the Genome of the Entomopathogenic Nematode Steinernema carpocapsae Identifies the X-Chromosome.</title>
        <authorList>
            <person name="Serra L."/>
            <person name="Macchietto M."/>
            <person name="Macias-Munoz A."/>
            <person name="McGill C.J."/>
            <person name="Rodriguez I.M."/>
            <person name="Rodriguez B."/>
            <person name="Murad R."/>
            <person name="Mortazavi A."/>
        </authorList>
    </citation>
    <scope>NUCLEOTIDE SEQUENCE [LARGE SCALE GENOMIC DNA]</scope>
    <source>
        <strain evidence="1 2">ALL</strain>
    </source>
</reference>
<proteinExistence type="predicted"/>
<accession>A0A4U5M2E7</accession>
<comment type="caution">
    <text evidence="1">The sequence shown here is derived from an EMBL/GenBank/DDBJ whole genome shotgun (WGS) entry which is preliminary data.</text>
</comment>
<dbReference type="Proteomes" id="UP000298663">
    <property type="component" value="Unassembled WGS sequence"/>
</dbReference>
<keyword evidence="2" id="KW-1185">Reference proteome</keyword>
<reference evidence="1 2" key="1">
    <citation type="journal article" date="2015" name="Genome Biol.">
        <title>Comparative genomics of Steinernema reveals deeply conserved gene regulatory networks.</title>
        <authorList>
            <person name="Dillman A.R."/>
            <person name="Macchietto M."/>
            <person name="Porter C.F."/>
            <person name="Rogers A."/>
            <person name="Williams B."/>
            <person name="Antoshechkin I."/>
            <person name="Lee M.M."/>
            <person name="Goodwin Z."/>
            <person name="Lu X."/>
            <person name="Lewis E.E."/>
            <person name="Goodrich-Blair H."/>
            <person name="Stock S.P."/>
            <person name="Adams B.J."/>
            <person name="Sternberg P.W."/>
            <person name="Mortazavi A."/>
        </authorList>
    </citation>
    <scope>NUCLEOTIDE SEQUENCE [LARGE SCALE GENOMIC DNA]</scope>
    <source>
        <strain evidence="1 2">ALL</strain>
    </source>
</reference>
<evidence type="ECO:0000313" key="2">
    <source>
        <dbReference type="Proteomes" id="UP000298663"/>
    </source>
</evidence>
<protein>
    <submittedName>
        <fullName evidence="1">Uncharacterized protein</fullName>
    </submittedName>
</protein>
<organism evidence="1 2">
    <name type="scientific">Steinernema carpocapsae</name>
    <name type="common">Entomopathogenic nematode</name>
    <dbReference type="NCBI Taxonomy" id="34508"/>
    <lineage>
        <taxon>Eukaryota</taxon>
        <taxon>Metazoa</taxon>
        <taxon>Ecdysozoa</taxon>
        <taxon>Nematoda</taxon>
        <taxon>Chromadorea</taxon>
        <taxon>Rhabditida</taxon>
        <taxon>Tylenchina</taxon>
        <taxon>Panagrolaimomorpha</taxon>
        <taxon>Strongyloidoidea</taxon>
        <taxon>Steinernematidae</taxon>
        <taxon>Steinernema</taxon>
    </lineage>
</organism>
<gene>
    <name evidence="1" type="ORF">L596_026788</name>
</gene>
<sequence length="84" mass="9518">MSGIKRPAKSQENLKTVECALLIMNEVLGKVVWASVAYTLRPVYSKPTLVLKHFPCDLKHMSHRKLNETYLDHNPVACDIAELL</sequence>
<dbReference type="EMBL" id="AZBU02000010">
    <property type="protein sequence ID" value="TKR62886.1"/>
    <property type="molecule type" value="Genomic_DNA"/>
</dbReference>